<keyword evidence="5" id="KW-0819">tRNA processing</keyword>
<dbReference type="InterPro" id="IPR000905">
    <property type="entry name" value="Gcp-like_dom"/>
</dbReference>
<dbReference type="AlphaFoldDB" id="A0A8J2U3A7"/>
<protein>
    <recommendedName>
        <fullName evidence="3">tRNA threonylcarbamoyladenosine biosynthesis protein TsaB</fullName>
    </recommendedName>
    <alternativeName>
        <fullName evidence="6">t(6)A37 threonylcarbamoyladenosine biosynthesis protein TsaB</fullName>
    </alternativeName>
</protein>
<dbReference type="InterPro" id="IPR022496">
    <property type="entry name" value="T6A_TsaB"/>
</dbReference>
<dbReference type="FunFam" id="3.30.420.40:FF:000097">
    <property type="entry name" value="tRNA threonylcarbamoyladenosine biosynthesis protein TsaB"/>
    <property type="match status" value="1"/>
</dbReference>
<dbReference type="Gene3D" id="3.30.420.40">
    <property type="match status" value="2"/>
</dbReference>
<dbReference type="InterPro" id="IPR043129">
    <property type="entry name" value="ATPase_NBD"/>
</dbReference>
<dbReference type="EMBL" id="BMDX01000003">
    <property type="protein sequence ID" value="GGA69965.1"/>
    <property type="molecule type" value="Genomic_DNA"/>
</dbReference>
<dbReference type="Proteomes" id="UP000619743">
    <property type="component" value="Unassembled WGS sequence"/>
</dbReference>
<comment type="caution">
    <text evidence="8">The sequence shown here is derived from an EMBL/GenBank/DDBJ whole genome shotgun (WGS) entry which is preliminary data.</text>
</comment>
<evidence type="ECO:0000313" key="9">
    <source>
        <dbReference type="Proteomes" id="UP000619743"/>
    </source>
</evidence>
<evidence type="ECO:0000256" key="4">
    <source>
        <dbReference type="ARBA" id="ARBA00022490"/>
    </source>
</evidence>
<accession>A0A8J2U3A7</accession>
<evidence type="ECO:0000313" key="8">
    <source>
        <dbReference type="EMBL" id="GGA69965.1"/>
    </source>
</evidence>
<organism evidence="8 9">
    <name type="scientific">Neiella marina</name>
    <dbReference type="NCBI Taxonomy" id="508461"/>
    <lineage>
        <taxon>Bacteria</taxon>
        <taxon>Pseudomonadati</taxon>
        <taxon>Pseudomonadota</taxon>
        <taxon>Gammaproteobacteria</taxon>
        <taxon>Alteromonadales</taxon>
        <taxon>Echinimonadaceae</taxon>
        <taxon>Neiella</taxon>
    </lineage>
</organism>
<dbReference type="PANTHER" id="PTHR11735:SF11">
    <property type="entry name" value="TRNA THREONYLCARBAMOYLADENOSINE BIOSYNTHESIS PROTEIN TSAB"/>
    <property type="match status" value="1"/>
</dbReference>
<dbReference type="Pfam" id="PF00814">
    <property type="entry name" value="TsaD"/>
    <property type="match status" value="1"/>
</dbReference>
<evidence type="ECO:0000256" key="1">
    <source>
        <dbReference type="ARBA" id="ARBA00004496"/>
    </source>
</evidence>
<comment type="subcellular location">
    <subcellularLocation>
        <location evidence="1">Cytoplasm</location>
    </subcellularLocation>
</comment>
<comment type="similarity">
    <text evidence="2">Belongs to the KAE1 / TsaD family. TsaB subfamily.</text>
</comment>
<dbReference type="NCBIfam" id="TIGR03725">
    <property type="entry name" value="T6A_YeaZ"/>
    <property type="match status" value="1"/>
</dbReference>
<reference evidence="9" key="1">
    <citation type="journal article" date="2019" name="Int. J. Syst. Evol. Microbiol.">
        <title>The Global Catalogue of Microorganisms (GCM) 10K type strain sequencing project: providing services to taxonomists for standard genome sequencing and annotation.</title>
        <authorList>
            <consortium name="The Broad Institute Genomics Platform"/>
            <consortium name="The Broad Institute Genome Sequencing Center for Infectious Disease"/>
            <person name="Wu L."/>
            <person name="Ma J."/>
        </authorList>
    </citation>
    <scope>NUCLEOTIDE SEQUENCE [LARGE SCALE GENOMIC DNA]</scope>
    <source>
        <strain evidence="9">CGMCC 1.10130</strain>
    </source>
</reference>
<dbReference type="RefSeq" id="WP_229744634.1">
    <property type="nucleotide sequence ID" value="NZ_BMDX01000003.1"/>
</dbReference>
<evidence type="ECO:0000256" key="2">
    <source>
        <dbReference type="ARBA" id="ARBA00010493"/>
    </source>
</evidence>
<name>A0A8J2U3A7_9GAMM</name>
<gene>
    <name evidence="8" type="primary">tsaB</name>
    <name evidence="8" type="ORF">GCM10011369_09550</name>
</gene>
<evidence type="ECO:0000256" key="3">
    <source>
        <dbReference type="ARBA" id="ARBA00019012"/>
    </source>
</evidence>
<dbReference type="SUPFAM" id="SSF53067">
    <property type="entry name" value="Actin-like ATPase domain"/>
    <property type="match status" value="2"/>
</dbReference>
<keyword evidence="9" id="KW-1185">Reference proteome</keyword>
<evidence type="ECO:0000256" key="5">
    <source>
        <dbReference type="ARBA" id="ARBA00022694"/>
    </source>
</evidence>
<keyword evidence="4" id="KW-0963">Cytoplasm</keyword>
<proteinExistence type="inferred from homology"/>
<evidence type="ECO:0000259" key="7">
    <source>
        <dbReference type="Pfam" id="PF00814"/>
    </source>
</evidence>
<dbReference type="CDD" id="cd24032">
    <property type="entry name" value="ASKHA_NBD_TsaB"/>
    <property type="match status" value="1"/>
</dbReference>
<feature type="domain" description="Gcp-like" evidence="7">
    <location>
        <begin position="33"/>
        <end position="129"/>
    </location>
</feature>
<dbReference type="GO" id="GO:0005829">
    <property type="term" value="C:cytosol"/>
    <property type="evidence" value="ECO:0007669"/>
    <property type="project" value="TreeGrafter"/>
</dbReference>
<dbReference type="GO" id="GO:0002949">
    <property type="term" value="P:tRNA threonylcarbamoyladenosine modification"/>
    <property type="evidence" value="ECO:0007669"/>
    <property type="project" value="InterPro"/>
</dbReference>
<dbReference type="PANTHER" id="PTHR11735">
    <property type="entry name" value="TRNA N6-ADENOSINE THREONYLCARBAMOYLTRANSFERASE"/>
    <property type="match status" value="1"/>
</dbReference>
<evidence type="ECO:0000256" key="6">
    <source>
        <dbReference type="ARBA" id="ARBA00032446"/>
    </source>
</evidence>
<sequence length="233" mass="25455">MMKKLQILAIDTCTESCSAALMVGDEIIADSKVAPREHAKLVLPMAKSLLAQAGLSLSQLDAIAFGRGPGSFTGVRIGTATAQGLAFGADLPLLAMSTLQALARQGYRLSDIPQQLVAIDARMNEIYLGSFCHHQGDFVPQQPERVCPPEQWRDVVDESKDYYATGSGWLAYADKLAPMPNHVVHHDIDLFPLAEDMAYLSQFAWQRGEAVDAADAQPVYLRDTVTWQKLPGR</sequence>